<reference evidence="1 2" key="1">
    <citation type="journal article" date="2022" name="Nat. Ecol. Evol.">
        <title>A masculinizing supergene underlies an exaggerated male reproductive morph in a spider.</title>
        <authorList>
            <person name="Hendrickx F."/>
            <person name="De Corte Z."/>
            <person name="Sonet G."/>
            <person name="Van Belleghem S.M."/>
            <person name="Kostlbacher S."/>
            <person name="Vangestel C."/>
        </authorList>
    </citation>
    <scope>NUCLEOTIDE SEQUENCE [LARGE SCALE GENOMIC DNA]</scope>
    <source>
        <strain evidence="1">W744_W776</strain>
    </source>
</reference>
<dbReference type="AlphaFoldDB" id="A0AAV6TY43"/>
<evidence type="ECO:0000313" key="1">
    <source>
        <dbReference type="EMBL" id="KAG8176661.1"/>
    </source>
</evidence>
<organism evidence="1 2">
    <name type="scientific">Oedothorax gibbosus</name>
    <dbReference type="NCBI Taxonomy" id="931172"/>
    <lineage>
        <taxon>Eukaryota</taxon>
        <taxon>Metazoa</taxon>
        <taxon>Ecdysozoa</taxon>
        <taxon>Arthropoda</taxon>
        <taxon>Chelicerata</taxon>
        <taxon>Arachnida</taxon>
        <taxon>Araneae</taxon>
        <taxon>Araneomorphae</taxon>
        <taxon>Entelegynae</taxon>
        <taxon>Araneoidea</taxon>
        <taxon>Linyphiidae</taxon>
        <taxon>Erigoninae</taxon>
        <taxon>Oedothorax</taxon>
    </lineage>
</organism>
<keyword evidence="2" id="KW-1185">Reference proteome</keyword>
<name>A0AAV6TY43_9ARAC</name>
<protein>
    <submittedName>
        <fullName evidence="1">Uncharacterized protein</fullName>
    </submittedName>
</protein>
<proteinExistence type="predicted"/>
<dbReference type="EMBL" id="JAFNEN010000859">
    <property type="protein sequence ID" value="KAG8176661.1"/>
    <property type="molecule type" value="Genomic_DNA"/>
</dbReference>
<evidence type="ECO:0000313" key="2">
    <source>
        <dbReference type="Proteomes" id="UP000827092"/>
    </source>
</evidence>
<gene>
    <name evidence="1" type="ORF">JTE90_029308</name>
</gene>
<sequence>MPDCSQLTVSLTNCSSSPCHLSFALPEAERSPPLTSFVSTHVWGASLNKERTGSAYKFVHLFWAARCGTLDNGQK</sequence>
<dbReference type="Proteomes" id="UP000827092">
    <property type="component" value="Unassembled WGS sequence"/>
</dbReference>
<comment type="caution">
    <text evidence="1">The sequence shown here is derived from an EMBL/GenBank/DDBJ whole genome shotgun (WGS) entry which is preliminary data.</text>
</comment>
<accession>A0AAV6TY43</accession>